<feature type="domain" description="Apple" evidence="1">
    <location>
        <begin position="31"/>
        <end position="82"/>
    </location>
</feature>
<gene>
    <name evidence="3" type="ORF">EDS130_LOCUS43472</name>
    <name evidence="2" type="ORF">XAT740_LOCUS18820</name>
</gene>
<reference evidence="3" key="1">
    <citation type="submission" date="2021-02" db="EMBL/GenBank/DDBJ databases">
        <authorList>
            <person name="Nowell W R."/>
        </authorList>
    </citation>
    <scope>NUCLEOTIDE SEQUENCE</scope>
</reference>
<name>A0A815U419_ADIRI</name>
<dbReference type="InterPro" id="IPR003609">
    <property type="entry name" value="Pan_app"/>
</dbReference>
<evidence type="ECO:0000313" key="2">
    <source>
        <dbReference type="EMBL" id="CAF1110215.1"/>
    </source>
</evidence>
<dbReference type="Proteomes" id="UP000663852">
    <property type="component" value="Unassembled WGS sequence"/>
</dbReference>
<organism evidence="3 5">
    <name type="scientific">Adineta ricciae</name>
    <name type="common">Rotifer</name>
    <dbReference type="NCBI Taxonomy" id="249248"/>
    <lineage>
        <taxon>Eukaryota</taxon>
        <taxon>Metazoa</taxon>
        <taxon>Spiralia</taxon>
        <taxon>Gnathifera</taxon>
        <taxon>Rotifera</taxon>
        <taxon>Eurotatoria</taxon>
        <taxon>Bdelloidea</taxon>
        <taxon>Adinetida</taxon>
        <taxon>Adinetidae</taxon>
        <taxon>Adineta</taxon>
    </lineage>
</organism>
<dbReference type="EMBL" id="CAJNOR010001266">
    <property type="protein sequence ID" value="CAF1110215.1"/>
    <property type="molecule type" value="Genomic_DNA"/>
</dbReference>
<dbReference type="EMBL" id="CAJNOJ010000721">
    <property type="protein sequence ID" value="CAF1514591.1"/>
    <property type="molecule type" value="Genomic_DNA"/>
</dbReference>
<dbReference type="Proteomes" id="UP000663828">
    <property type="component" value="Unassembled WGS sequence"/>
</dbReference>
<evidence type="ECO:0000313" key="4">
    <source>
        <dbReference type="Proteomes" id="UP000663828"/>
    </source>
</evidence>
<protein>
    <recommendedName>
        <fullName evidence="1">Apple domain-containing protein</fullName>
    </recommendedName>
</protein>
<evidence type="ECO:0000313" key="3">
    <source>
        <dbReference type="EMBL" id="CAF1514591.1"/>
    </source>
</evidence>
<proteinExistence type="predicted"/>
<dbReference type="AlphaFoldDB" id="A0A815U419"/>
<accession>A0A815U419</accession>
<evidence type="ECO:0000259" key="1">
    <source>
        <dbReference type="Pfam" id="PF00024"/>
    </source>
</evidence>
<sequence>MADNIRSVQITIINDKIFQCAQSTCSPFNNLTTSNILLCQIACLNRNQCMAATFYKSNSQCQLFNDSLNENGNMSDEMNAITMITIIGTRYPPDLTLIPISSTTMSVSTTELPRGKSYDRIAITSFSTSVQIDRYDKVLVLLDNYYFSFEKLFKPTSEVLILINLV</sequence>
<keyword evidence="4" id="KW-1185">Reference proteome</keyword>
<evidence type="ECO:0000313" key="5">
    <source>
        <dbReference type="Proteomes" id="UP000663852"/>
    </source>
</evidence>
<comment type="caution">
    <text evidence="3">The sequence shown here is derived from an EMBL/GenBank/DDBJ whole genome shotgun (WGS) entry which is preliminary data.</text>
</comment>
<dbReference type="Pfam" id="PF00024">
    <property type="entry name" value="PAN_1"/>
    <property type="match status" value="1"/>
</dbReference>